<evidence type="ECO:0000313" key="3">
    <source>
        <dbReference type="Proteomes" id="UP001209570"/>
    </source>
</evidence>
<dbReference type="Gene3D" id="1.20.1050.10">
    <property type="match status" value="1"/>
</dbReference>
<gene>
    <name evidence="2" type="ORF">P43SY_009733</name>
</gene>
<accession>A0AAD5M5G3</accession>
<dbReference type="SFLD" id="SFLDG01205">
    <property type="entry name" value="AMPS.1"/>
    <property type="match status" value="1"/>
</dbReference>
<comment type="caution">
    <text evidence="2">The sequence shown here is derived from an EMBL/GenBank/DDBJ whole genome shotgun (WGS) entry which is preliminary data.</text>
</comment>
<dbReference type="SUPFAM" id="SSF47616">
    <property type="entry name" value="GST C-terminal domain-like"/>
    <property type="match status" value="1"/>
</dbReference>
<dbReference type="GO" id="GO:0004364">
    <property type="term" value="F:glutathione transferase activity"/>
    <property type="evidence" value="ECO:0007669"/>
    <property type="project" value="TreeGrafter"/>
</dbReference>
<reference evidence="2" key="1">
    <citation type="submission" date="2021-12" db="EMBL/GenBank/DDBJ databases">
        <title>Prjna785345.</title>
        <authorList>
            <person name="Rujirawat T."/>
            <person name="Krajaejun T."/>
        </authorList>
    </citation>
    <scope>NUCLEOTIDE SEQUENCE</scope>
    <source>
        <strain evidence="2">Pi057C3</strain>
    </source>
</reference>
<dbReference type="InterPro" id="IPR036249">
    <property type="entry name" value="Thioredoxin-like_sf"/>
</dbReference>
<dbReference type="InterPro" id="IPR004045">
    <property type="entry name" value="Glutathione_S-Trfase_N"/>
</dbReference>
<dbReference type="PANTHER" id="PTHR11571">
    <property type="entry name" value="GLUTATHIONE S-TRANSFERASE"/>
    <property type="match status" value="1"/>
</dbReference>
<dbReference type="Gene3D" id="3.40.30.10">
    <property type="entry name" value="Glutaredoxin"/>
    <property type="match status" value="1"/>
</dbReference>
<dbReference type="SUPFAM" id="SSF52833">
    <property type="entry name" value="Thioredoxin-like"/>
    <property type="match status" value="1"/>
</dbReference>
<keyword evidence="3" id="KW-1185">Reference proteome</keyword>
<evidence type="ECO:0000313" key="2">
    <source>
        <dbReference type="EMBL" id="KAJ0402789.1"/>
    </source>
</evidence>
<dbReference type="InterPro" id="IPR040079">
    <property type="entry name" value="Glutathione_S-Trfase"/>
</dbReference>
<dbReference type="InterPro" id="IPR050213">
    <property type="entry name" value="GST_superfamily"/>
</dbReference>
<dbReference type="EMBL" id="JAKCXM010000095">
    <property type="protein sequence ID" value="KAJ0402789.1"/>
    <property type="molecule type" value="Genomic_DNA"/>
</dbReference>
<dbReference type="SFLD" id="SFLDG00363">
    <property type="entry name" value="AMPS_(cytGST):_Alpha-__Mu-__Pi"/>
    <property type="match status" value="1"/>
</dbReference>
<dbReference type="CDD" id="cd03039">
    <property type="entry name" value="GST_N_Sigma_like"/>
    <property type="match status" value="1"/>
</dbReference>
<protein>
    <recommendedName>
        <fullName evidence="1">GST N-terminal domain-containing protein</fullName>
    </recommendedName>
</protein>
<dbReference type="PROSITE" id="PS50404">
    <property type="entry name" value="GST_NTER"/>
    <property type="match status" value="1"/>
</dbReference>
<dbReference type="Pfam" id="PF02798">
    <property type="entry name" value="GST_N"/>
    <property type="match status" value="1"/>
</dbReference>
<proteinExistence type="predicted"/>
<evidence type="ECO:0000259" key="1">
    <source>
        <dbReference type="PROSITE" id="PS50404"/>
    </source>
</evidence>
<dbReference type="Pfam" id="PF14497">
    <property type="entry name" value="GST_C_3"/>
    <property type="match status" value="1"/>
</dbReference>
<name>A0AAD5M5G3_PYTIN</name>
<organism evidence="2 3">
    <name type="scientific">Pythium insidiosum</name>
    <name type="common">Pythiosis disease agent</name>
    <dbReference type="NCBI Taxonomy" id="114742"/>
    <lineage>
        <taxon>Eukaryota</taxon>
        <taxon>Sar</taxon>
        <taxon>Stramenopiles</taxon>
        <taxon>Oomycota</taxon>
        <taxon>Peronosporomycetes</taxon>
        <taxon>Pythiales</taxon>
        <taxon>Pythiaceae</taxon>
        <taxon>Pythium</taxon>
    </lineage>
</organism>
<dbReference type="InterPro" id="IPR004046">
    <property type="entry name" value="GST_C"/>
</dbReference>
<feature type="domain" description="GST N-terminal" evidence="1">
    <location>
        <begin position="4"/>
        <end position="81"/>
    </location>
</feature>
<dbReference type="Proteomes" id="UP001209570">
    <property type="component" value="Unassembled WGS sequence"/>
</dbReference>
<dbReference type="PANTHER" id="PTHR11571:SF150">
    <property type="entry name" value="GLUTATHIONE S-TRANSFERASE"/>
    <property type="match status" value="1"/>
</dbReference>
<dbReference type="AlphaFoldDB" id="A0AAD5M5G3"/>
<sequence length="172" mass="18702">MSHPQIKLTYFNGTGRAELTRLLLVASGIQFDDERLQGPEFAALKPQLPLGQLPVVTVDGTVFPQSMAIARYAARLGGLYPTDALQTLKVEAALESLVDAINVFIDIKFRTPDEAAKAEKTKKFVDTTLPAVFGYIEKQFAGKHFLGDKIAIVDLSLFDFVTNGLTAASIPC</sequence>
<dbReference type="GO" id="GO:0006749">
    <property type="term" value="P:glutathione metabolic process"/>
    <property type="evidence" value="ECO:0007669"/>
    <property type="project" value="TreeGrafter"/>
</dbReference>
<dbReference type="InterPro" id="IPR036282">
    <property type="entry name" value="Glutathione-S-Trfase_C_sf"/>
</dbReference>
<dbReference type="SFLD" id="SFLDS00019">
    <property type="entry name" value="Glutathione_Transferase_(cytos"/>
    <property type="match status" value="1"/>
</dbReference>